<dbReference type="Gene3D" id="3.40.1350.10">
    <property type="match status" value="1"/>
</dbReference>
<keyword evidence="5" id="KW-0540">Nuclease</keyword>
<evidence type="ECO:0000256" key="1">
    <source>
        <dbReference type="SAM" id="MobiDB-lite"/>
    </source>
</evidence>
<reference evidence="5" key="2">
    <citation type="journal article" date="2001" name="Gene">
        <title>Identification of a PD-(D/E)XK-like domain with a novel configuration of the endonuclease active site in the methyl-directed restriction enzyme Mrr and its homologs.</title>
        <authorList>
            <person name="Bujnicki J.M."/>
            <person name="Rychlewski L."/>
        </authorList>
    </citation>
    <scope>NUCLEOTIDE SEQUENCE</scope>
</reference>
<dbReference type="InterPro" id="IPR011335">
    <property type="entry name" value="Restrct_endonuc-II-like"/>
</dbReference>
<dbReference type="GO" id="GO:0015666">
    <property type="term" value="F:restriction endodeoxyribonuclease activity"/>
    <property type="evidence" value="ECO:0007669"/>
    <property type="project" value="TreeGrafter"/>
</dbReference>
<dbReference type="InterPro" id="IPR007560">
    <property type="entry name" value="Restrct_endonuc_IV_Mrr"/>
</dbReference>
<dbReference type="RefSeq" id="WP_051378473.1">
    <property type="nucleotide sequence ID" value="NZ_AXWS01000008.1"/>
</dbReference>
<dbReference type="PANTHER" id="PTHR30015:SF7">
    <property type="entry name" value="TYPE IV METHYL-DIRECTED RESTRICTION ENZYME ECOKMRR"/>
    <property type="match status" value="1"/>
</dbReference>
<dbReference type="AlphaFoldDB" id="A0A8B6X970"/>
<organism evidence="4 5">
    <name type="scientific">Derxia gummosa DSM 723</name>
    <dbReference type="NCBI Taxonomy" id="1121388"/>
    <lineage>
        <taxon>Bacteria</taxon>
        <taxon>Pseudomonadati</taxon>
        <taxon>Pseudomonadota</taxon>
        <taxon>Betaproteobacteria</taxon>
        <taxon>Burkholderiales</taxon>
        <taxon>Alcaligenaceae</taxon>
        <taxon>Derxia</taxon>
    </lineage>
</organism>
<dbReference type="Gene3D" id="3.30.65.10">
    <property type="entry name" value="Bacterial Topoisomerase I, domain 1"/>
    <property type="match status" value="1"/>
</dbReference>
<evidence type="ECO:0000259" key="3">
    <source>
        <dbReference type="Pfam" id="PF04471"/>
    </source>
</evidence>
<keyword evidence="2" id="KW-1133">Transmembrane helix</keyword>
<evidence type="ECO:0000256" key="2">
    <source>
        <dbReference type="SAM" id="Phobius"/>
    </source>
</evidence>
<dbReference type="Proteomes" id="UP000675920">
    <property type="component" value="Unplaced"/>
</dbReference>
<keyword evidence="5" id="KW-0378">Hydrolase</keyword>
<accession>A0A8B6X970</accession>
<keyword evidence="2" id="KW-0472">Membrane</keyword>
<feature type="region of interest" description="Disordered" evidence="1">
    <location>
        <begin position="46"/>
        <end position="70"/>
    </location>
</feature>
<keyword evidence="4" id="KW-1185">Reference proteome</keyword>
<reference evidence="5" key="1">
    <citation type="journal article" date="1991" name="J. Bacteriol.">
        <title>Characterization and expression of the Escherichia coli Mrr restriction system.</title>
        <authorList>
            <person name="Waite-Rees P.A."/>
            <person name="Keating C.J."/>
            <person name="Moran L.S."/>
            <person name="Slatko B.E."/>
            <person name="Hornstra L.J."/>
            <person name="Benner J.S."/>
        </authorList>
    </citation>
    <scope>NUCLEOTIDE SEQUENCE</scope>
</reference>
<dbReference type="EC" id="3.1.21.-" evidence="5"/>
<evidence type="ECO:0000313" key="5">
    <source>
        <dbReference type="RefSeq" id="WP_051378473.1"/>
    </source>
</evidence>
<name>A0A8B6X970_9BURK</name>
<dbReference type="InterPro" id="IPR052906">
    <property type="entry name" value="Type_IV_Methyl-Rstrct_Enzyme"/>
</dbReference>
<dbReference type="GO" id="GO:0009307">
    <property type="term" value="P:DNA restriction-modification system"/>
    <property type="evidence" value="ECO:0007669"/>
    <property type="project" value="InterPro"/>
</dbReference>
<sequence length="291" mass="31600">MAPHLLHGPTLATLSGGLKPIGALALAAGALLFWLAGDDEARLATGRRLPASPVPGRRNQSSDRPLRAGGRIASAPIDSLSADGGSARQARERIVLAPRQPFEPPTRPEMWSPRLFEVIEWRRFEALTEALFRQSGFETRSQSHGPDSGADVWLHSARADGRVVGVVQCKHEIDLCVGVDRLRQLLGVMDAKGVARGHFVAPGGFTADAVAFAEANGIHLIDGQRLLGLVARRPPEAQRQLLDVALEGEFWRPTCPSCGIKLVERRGLDSQGFWGCANHPRCRCTMPRRRS</sequence>
<dbReference type="PANTHER" id="PTHR30015">
    <property type="entry name" value="MRR RESTRICTION SYSTEM PROTEIN"/>
    <property type="match status" value="1"/>
</dbReference>
<dbReference type="Pfam" id="PF04471">
    <property type="entry name" value="Mrr_cat"/>
    <property type="match status" value="1"/>
</dbReference>
<protein>
    <submittedName>
        <fullName evidence="5">Restriction endonuclease</fullName>
        <ecNumber evidence="5">3.1.21.-</ecNumber>
    </submittedName>
</protein>
<keyword evidence="2" id="KW-0812">Transmembrane</keyword>
<dbReference type="InterPro" id="IPR011856">
    <property type="entry name" value="tRNA_endonuc-like_dom_sf"/>
</dbReference>
<dbReference type="GO" id="GO:0003677">
    <property type="term" value="F:DNA binding"/>
    <property type="evidence" value="ECO:0007669"/>
    <property type="project" value="InterPro"/>
</dbReference>
<proteinExistence type="predicted"/>
<feature type="transmembrane region" description="Helical" evidence="2">
    <location>
        <begin position="20"/>
        <end position="37"/>
    </location>
</feature>
<keyword evidence="5" id="KW-0255">Endonuclease</keyword>
<evidence type="ECO:0000313" key="4">
    <source>
        <dbReference type="Proteomes" id="UP000675920"/>
    </source>
</evidence>
<dbReference type="SUPFAM" id="SSF52980">
    <property type="entry name" value="Restriction endonuclease-like"/>
    <property type="match status" value="1"/>
</dbReference>
<feature type="domain" description="Restriction endonuclease type IV Mrr" evidence="3">
    <location>
        <begin position="119"/>
        <end position="229"/>
    </location>
</feature>
<reference evidence="5" key="3">
    <citation type="submission" date="2025-08" db="UniProtKB">
        <authorList>
            <consortium name="RefSeq"/>
        </authorList>
    </citation>
    <scope>IDENTIFICATION</scope>
</reference>